<comment type="cofactor">
    <cofactor evidence="1 3">
        <name>pyridoxal 5'-phosphate</name>
        <dbReference type="ChEBI" id="CHEBI:597326"/>
    </cofactor>
</comment>
<dbReference type="InterPro" id="IPR015422">
    <property type="entry name" value="PyrdxlP-dep_Trfase_small"/>
</dbReference>
<dbReference type="InterPro" id="IPR004839">
    <property type="entry name" value="Aminotransferase_I/II_large"/>
</dbReference>
<dbReference type="InterPro" id="IPR015424">
    <property type="entry name" value="PyrdxlP-dep_Trfase"/>
</dbReference>
<accession>A0ABY4V517</accession>
<comment type="similarity">
    <text evidence="3">Belongs to the class-I pyridoxal-phosphate-dependent aminotransferase family.</text>
</comment>
<gene>
    <name evidence="6" type="ORF">K7395_18700</name>
</gene>
<evidence type="ECO:0000313" key="6">
    <source>
        <dbReference type="EMBL" id="USC51652.1"/>
    </source>
</evidence>
<dbReference type="Gene3D" id="3.90.1150.10">
    <property type="entry name" value="Aspartate Aminotransferase, domain 1"/>
    <property type="match status" value="1"/>
</dbReference>
<dbReference type="GO" id="GO:0008483">
    <property type="term" value="F:transaminase activity"/>
    <property type="evidence" value="ECO:0007669"/>
    <property type="project" value="UniProtKB-KW"/>
</dbReference>
<keyword evidence="3 6" id="KW-0032">Aminotransferase</keyword>
<name>A0ABY4V517_STRFL</name>
<reference evidence="6" key="1">
    <citation type="submission" date="2021-08" db="EMBL/GenBank/DDBJ databases">
        <title>DNA methylation of m4C regulates biosynthesis of daptomycin in Streptomyces roseosporus L30.</title>
        <authorList>
            <person name="Fang J.-L."/>
        </authorList>
    </citation>
    <scope>NUCLEOTIDE SEQUENCE</scope>
    <source>
        <strain evidence="6">L30</strain>
    </source>
</reference>
<evidence type="ECO:0000256" key="3">
    <source>
        <dbReference type="RuleBase" id="RU000481"/>
    </source>
</evidence>
<dbReference type="Gene3D" id="3.40.640.10">
    <property type="entry name" value="Type I PLP-dependent aspartate aminotransferase-like (Major domain)"/>
    <property type="match status" value="1"/>
</dbReference>
<dbReference type="InterPro" id="IPR015421">
    <property type="entry name" value="PyrdxlP-dep_Trfase_major"/>
</dbReference>
<dbReference type="InterPro" id="IPR025877">
    <property type="entry name" value="MobA-like_NTP_Trfase"/>
</dbReference>
<keyword evidence="7" id="KW-1185">Reference proteome</keyword>
<dbReference type="SUPFAM" id="SSF53448">
    <property type="entry name" value="Nucleotide-diphospho-sugar transferases"/>
    <property type="match status" value="1"/>
</dbReference>
<keyword evidence="2" id="KW-0663">Pyridoxal phosphate</keyword>
<dbReference type="EC" id="2.6.1.-" evidence="3"/>
<dbReference type="PANTHER" id="PTHR42885:SF1">
    <property type="entry name" value="THREONINE-PHOSPHATE DECARBOXYLASE"/>
    <property type="match status" value="1"/>
</dbReference>
<dbReference type="CDD" id="cd00609">
    <property type="entry name" value="AAT_like"/>
    <property type="match status" value="1"/>
</dbReference>
<dbReference type="Pfam" id="PF00155">
    <property type="entry name" value="Aminotran_1_2"/>
    <property type="match status" value="1"/>
</dbReference>
<evidence type="ECO:0000259" key="5">
    <source>
        <dbReference type="Pfam" id="PF12804"/>
    </source>
</evidence>
<evidence type="ECO:0000256" key="2">
    <source>
        <dbReference type="ARBA" id="ARBA00022898"/>
    </source>
</evidence>
<dbReference type="InterPro" id="IPR004838">
    <property type="entry name" value="NHTrfase_class1_PyrdxlP-BS"/>
</dbReference>
<feature type="domain" description="MobA-like NTP transferase" evidence="5">
    <location>
        <begin position="7"/>
        <end position="132"/>
    </location>
</feature>
<dbReference type="RefSeq" id="WP_234013191.1">
    <property type="nucleotide sequence ID" value="NZ_CP098609.1"/>
</dbReference>
<evidence type="ECO:0000259" key="4">
    <source>
        <dbReference type="Pfam" id="PF00155"/>
    </source>
</evidence>
<dbReference type="PROSITE" id="PS00105">
    <property type="entry name" value="AA_TRANSFER_CLASS_1"/>
    <property type="match status" value="1"/>
</dbReference>
<dbReference type="Pfam" id="PF12804">
    <property type="entry name" value="NTP_transf_3"/>
    <property type="match status" value="1"/>
</dbReference>
<keyword evidence="3" id="KW-0808">Transferase</keyword>
<dbReference type="EMBL" id="CP098609">
    <property type="protein sequence ID" value="USC51652.1"/>
    <property type="molecule type" value="Genomic_DNA"/>
</dbReference>
<proteinExistence type="inferred from homology"/>
<dbReference type="SUPFAM" id="SSF53383">
    <property type="entry name" value="PLP-dependent transferases"/>
    <property type="match status" value="1"/>
</dbReference>
<dbReference type="Proteomes" id="UP001056079">
    <property type="component" value="Chromosome"/>
</dbReference>
<protein>
    <recommendedName>
        <fullName evidence="3">Aminotransferase</fullName>
        <ecNumber evidence="3">2.6.1.-</ecNumber>
    </recommendedName>
</protein>
<dbReference type="Gene3D" id="3.90.550.10">
    <property type="entry name" value="Spore Coat Polysaccharide Biosynthesis Protein SpsA, Chain A"/>
    <property type="match status" value="1"/>
</dbReference>
<evidence type="ECO:0000256" key="1">
    <source>
        <dbReference type="ARBA" id="ARBA00001933"/>
    </source>
</evidence>
<evidence type="ECO:0000313" key="7">
    <source>
        <dbReference type="Proteomes" id="UP001056079"/>
    </source>
</evidence>
<dbReference type="CDD" id="cd02523">
    <property type="entry name" value="PC_cytidylyltransferase"/>
    <property type="match status" value="1"/>
</dbReference>
<sequence length="607" mass="66677">MALPARAIVLAAGLGQRLGQSSAVQPKPLTPVAGRPILEHTLGHLANAGVREVVLVVGHLHEMVRESTGDTYAGMRIHYVLNEHPDSTNNLHSVWLARDYLDQDVLLFEGDVVFEAEVLARLGAFDGNAVAAAEPVRPLRGTVVEHDDEHRLVRYIDDRGQSGAFDHPDSLKTANLYLLRRPFLRERFLPALDDLNGRLSGQGYYDYAITAGLADGGHPWFVADITDLAWYEVDDPGDRRQAEFRLLSPPDQKRFLETLHGGYWRYGVKDHALLYNVHFPPAGMMEILQSDFDAVFRNYPSSHTPLTELAATVARRAPDEVVLANGSSELIKILARLRGNWAVPVPGFNEYENVVGTDRVKRFPLSGADFALPVEEYAAFVRESGVDTAVVVSPNNPTSAGVPLEELRTLARLVGPDVMLVVDESFVDFAPAPVGSLVPYLEEHPNVLVLKSISKVYGVGGIRLGYAVTADTEWAAVLRRELPIWDINGFAEEFLRVLPHFRSEFAESCVRMRDNTLALADGLAALPGVRVVPPDANFVFVELSGPVDAPTLSLELFRRHHILTKECSGKSMPGGDRYLRVSSRTMEENKVLVGAVAEILAEGRGGA</sequence>
<dbReference type="PANTHER" id="PTHR42885">
    <property type="entry name" value="HISTIDINOL-PHOSPHATE AMINOTRANSFERASE-RELATED"/>
    <property type="match status" value="1"/>
</dbReference>
<organism evidence="6 7">
    <name type="scientific">Streptomyces filamentosus</name>
    <name type="common">Streptomyces roseosporus</name>
    <dbReference type="NCBI Taxonomy" id="67294"/>
    <lineage>
        <taxon>Bacteria</taxon>
        <taxon>Bacillati</taxon>
        <taxon>Actinomycetota</taxon>
        <taxon>Actinomycetes</taxon>
        <taxon>Kitasatosporales</taxon>
        <taxon>Streptomycetaceae</taxon>
        <taxon>Streptomyces</taxon>
    </lineage>
</organism>
<dbReference type="InterPro" id="IPR029044">
    <property type="entry name" value="Nucleotide-diphossugar_trans"/>
</dbReference>
<feature type="domain" description="Aminotransferase class I/classII large" evidence="4">
    <location>
        <begin position="306"/>
        <end position="595"/>
    </location>
</feature>